<gene>
    <name evidence="2" type="ORF">PSE10A_55380</name>
</gene>
<reference evidence="2" key="1">
    <citation type="submission" date="2020-09" db="EMBL/GenBank/DDBJ databases">
        <title>Pseudomonas syringae pv. eriobotryae genome sequence causing loquat canker disease.</title>
        <authorList>
            <person name="Fukuda S."/>
            <person name="Tashiro H."/>
            <person name="Nagano Y."/>
        </authorList>
    </citation>
    <scope>NUCLEOTIDE SEQUENCE</scope>
    <source>
        <strain evidence="2">AM001</strain>
    </source>
</reference>
<dbReference type="CDD" id="cd00093">
    <property type="entry name" value="HTH_XRE"/>
    <property type="match status" value="1"/>
</dbReference>
<dbReference type="AlphaFoldDB" id="A0A9P3AID8"/>
<accession>A0A9P3AID8</accession>
<evidence type="ECO:0000259" key="1">
    <source>
        <dbReference type="PROSITE" id="PS50943"/>
    </source>
</evidence>
<dbReference type="InterPro" id="IPR010982">
    <property type="entry name" value="Lambda_DNA-bd_dom_sf"/>
</dbReference>
<dbReference type="InterPro" id="IPR001387">
    <property type="entry name" value="Cro/C1-type_HTH"/>
</dbReference>
<protein>
    <recommendedName>
        <fullName evidence="1">HTH cro/C1-type domain-containing protein</fullName>
    </recommendedName>
</protein>
<evidence type="ECO:0000313" key="3">
    <source>
        <dbReference type="Proteomes" id="UP000630864"/>
    </source>
</evidence>
<proteinExistence type="predicted"/>
<dbReference type="PROSITE" id="PS50943">
    <property type="entry name" value="HTH_CROC1"/>
    <property type="match status" value="1"/>
</dbReference>
<evidence type="ECO:0000313" key="2">
    <source>
        <dbReference type="EMBL" id="GFZ63027.1"/>
    </source>
</evidence>
<name>A0A9P3AID8_PSEA0</name>
<dbReference type="SMART" id="SM00530">
    <property type="entry name" value="HTH_XRE"/>
    <property type="match status" value="1"/>
</dbReference>
<dbReference type="GO" id="GO:0003677">
    <property type="term" value="F:DNA binding"/>
    <property type="evidence" value="ECO:0007669"/>
    <property type="project" value="InterPro"/>
</dbReference>
<sequence>MSKRAGLAAALRAVRANKGLAQSDLGGAADRKFIYRIEQGKSDMTVGKLDEIAAAVGMNAITLMVLGAVSSSDQTAVEVLQAVQAELDAFEAAGGFDALARQVEDGAIVSREHERQKRSEAVQACKSSGMTQREAAQHLNIAKSTVADLWNS</sequence>
<dbReference type="EMBL" id="BMZW01000061">
    <property type="protein sequence ID" value="GFZ63027.1"/>
    <property type="molecule type" value="Genomic_DNA"/>
</dbReference>
<dbReference type="Proteomes" id="UP000630864">
    <property type="component" value="Unassembled WGS sequence"/>
</dbReference>
<feature type="domain" description="HTH cro/C1-type" evidence="1">
    <location>
        <begin position="11"/>
        <end position="63"/>
    </location>
</feature>
<comment type="caution">
    <text evidence="2">The sequence shown here is derived from an EMBL/GenBank/DDBJ whole genome shotgun (WGS) entry which is preliminary data.</text>
</comment>
<dbReference type="SUPFAM" id="SSF47413">
    <property type="entry name" value="lambda repressor-like DNA-binding domains"/>
    <property type="match status" value="1"/>
</dbReference>
<dbReference type="Gene3D" id="1.10.260.40">
    <property type="entry name" value="lambda repressor-like DNA-binding domains"/>
    <property type="match status" value="1"/>
</dbReference>
<organism evidence="2 3">
    <name type="scientific">Pseudomonas amygdali pv. eriobotryae</name>
    <dbReference type="NCBI Taxonomy" id="129137"/>
    <lineage>
        <taxon>Bacteria</taxon>
        <taxon>Pseudomonadati</taxon>
        <taxon>Pseudomonadota</taxon>
        <taxon>Gammaproteobacteria</taxon>
        <taxon>Pseudomonadales</taxon>
        <taxon>Pseudomonadaceae</taxon>
        <taxon>Pseudomonas</taxon>
        <taxon>Pseudomonas amygdali</taxon>
    </lineage>
</organism>
<dbReference type="RefSeq" id="WP_189659317.1">
    <property type="nucleotide sequence ID" value="NZ_BMZW01000061.1"/>
</dbReference>